<protein>
    <submittedName>
        <fullName evidence="4">Uncharacterized protein LOC130495609</fullName>
    </submittedName>
    <submittedName>
        <fullName evidence="5">Uncharacterized protein LOC130505705</fullName>
    </submittedName>
</protein>
<dbReference type="PANTHER" id="PTHR31286:SF163">
    <property type="entry name" value="ZINC KNUCKLE CX2CX4HX4C DOMAIN-CONTAINING PROTEIN"/>
    <property type="match status" value="1"/>
</dbReference>
<dbReference type="GeneID" id="130505705"/>
<dbReference type="RefSeq" id="XP_056856289.1">
    <property type="nucleotide sequence ID" value="XM_057000309.1"/>
</dbReference>
<name>A0A9W3CXT0_RAPSA</name>
<dbReference type="Proteomes" id="UP000504610">
    <property type="component" value="Chromosome 6"/>
</dbReference>
<feature type="domain" description="DUF4283" evidence="1">
    <location>
        <begin position="39"/>
        <end position="119"/>
    </location>
</feature>
<evidence type="ECO:0000259" key="2">
    <source>
        <dbReference type="Pfam" id="PF14392"/>
    </source>
</evidence>
<proteinExistence type="predicted"/>
<dbReference type="RefSeq" id="XP_056843008.1">
    <property type="nucleotide sequence ID" value="XM_056987028.1"/>
</dbReference>
<evidence type="ECO:0000313" key="5">
    <source>
        <dbReference type="RefSeq" id="XP_056856289.1"/>
    </source>
</evidence>
<dbReference type="InterPro" id="IPR025558">
    <property type="entry name" value="DUF4283"/>
</dbReference>
<evidence type="ECO:0000259" key="1">
    <source>
        <dbReference type="Pfam" id="PF14111"/>
    </source>
</evidence>
<evidence type="ECO:0000313" key="4">
    <source>
        <dbReference type="RefSeq" id="XP_056843008.1"/>
    </source>
</evidence>
<dbReference type="KEGG" id="rsz:130505705"/>
<evidence type="ECO:0000313" key="3">
    <source>
        <dbReference type="Proteomes" id="UP000504610"/>
    </source>
</evidence>
<reference evidence="3" key="1">
    <citation type="journal article" date="2019" name="Database">
        <title>The radish genome database (RadishGD): an integrated information resource for radish genomics.</title>
        <authorList>
            <person name="Yu H.J."/>
            <person name="Baek S."/>
            <person name="Lee Y.J."/>
            <person name="Cho A."/>
            <person name="Mun J.H."/>
        </authorList>
    </citation>
    <scope>NUCLEOTIDE SEQUENCE [LARGE SCALE GENOMIC DNA]</scope>
    <source>
        <strain evidence="3">cv. WK10039</strain>
    </source>
</reference>
<accession>A0A9W3CXT0</accession>
<dbReference type="Pfam" id="PF14392">
    <property type="entry name" value="zf-CCHC_4"/>
    <property type="match status" value="1"/>
</dbReference>
<dbReference type="AlphaFoldDB" id="A0A9W3CXT0"/>
<keyword evidence="3" id="KW-1185">Reference proteome</keyword>
<dbReference type="InterPro" id="IPR025836">
    <property type="entry name" value="Zn_knuckle_CX2CX4HX4C"/>
</dbReference>
<dbReference type="KEGG" id="rsz:130495609"/>
<feature type="domain" description="Zinc knuckle CX2CX4HX4C" evidence="2">
    <location>
        <begin position="172"/>
        <end position="218"/>
    </location>
</feature>
<dbReference type="OrthoDB" id="1461917at2759"/>
<organism evidence="3 5">
    <name type="scientific">Raphanus sativus</name>
    <name type="common">Radish</name>
    <name type="synonym">Raphanus raphanistrum var. sativus</name>
    <dbReference type="NCBI Taxonomy" id="3726"/>
    <lineage>
        <taxon>Eukaryota</taxon>
        <taxon>Viridiplantae</taxon>
        <taxon>Streptophyta</taxon>
        <taxon>Embryophyta</taxon>
        <taxon>Tracheophyta</taxon>
        <taxon>Spermatophyta</taxon>
        <taxon>Magnoliopsida</taxon>
        <taxon>eudicotyledons</taxon>
        <taxon>Gunneridae</taxon>
        <taxon>Pentapetalae</taxon>
        <taxon>rosids</taxon>
        <taxon>malvids</taxon>
        <taxon>Brassicales</taxon>
        <taxon>Brassicaceae</taxon>
        <taxon>Brassiceae</taxon>
        <taxon>Raphanus</taxon>
    </lineage>
</organism>
<dbReference type="PANTHER" id="PTHR31286">
    <property type="entry name" value="GLYCINE-RICH CELL WALL STRUCTURAL PROTEIN 1.8-LIKE"/>
    <property type="match status" value="1"/>
</dbReference>
<dbReference type="InterPro" id="IPR040256">
    <property type="entry name" value="At4g02000-like"/>
</dbReference>
<sequence length="258" mass="30405">MARRLTATEKGKGILIETDQPLIKRIKAPRLDNEALIREHSRTLIGQTTNNQEQRIWSLIQSLPRKWSIQGRVEGVDIGNDCFQFKFEKEEDLQKVLDNRPYHFNYWMVLLQRWEPVISATFLSQIPFWIEIKGLPLHYWHDLMVCNIGDELGTREKHELTSRTARVRVAIDGLKPLVKETIIEFDSGEEARITLEYKRLENHCSFCQRLSHLSSHCPTRREAESITKRLGSEYRRMRYPNTTKKNPHIRVAKSKRQS</sequence>
<reference evidence="4 5" key="2">
    <citation type="submission" date="2025-04" db="UniProtKB">
        <authorList>
            <consortium name="RefSeq"/>
        </authorList>
    </citation>
    <scope>IDENTIFICATION</scope>
    <source>
        <tissue evidence="4 5">Leaf</tissue>
    </source>
</reference>
<gene>
    <name evidence="5" type="primary">LOC130505705</name>
    <name evidence="4" type="synonym">LOC130495609</name>
</gene>
<dbReference type="Pfam" id="PF14111">
    <property type="entry name" value="DUF4283"/>
    <property type="match status" value="1"/>
</dbReference>